<accession>A0AAV9SA12</accession>
<dbReference type="InterPro" id="IPR000560">
    <property type="entry name" value="His_Pase_clade-2"/>
</dbReference>
<dbReference type="PANTHER" id="PTHR11567:SF202">
    <property type="entry name" value="LYSOPHOSPHATIDIC ACID PHOSPHATASE TYPE 6"/>
    <property type="match status" value="1"/>
</dbReference>
<gene>
    <name evidence="3" type="ORF">CRENBAI_001133</name>
</gene>
<evidence type="ECO:0000313" key="4">
    <source>
        <dbReference type="Proteomes" id="UP001311232"/>
    </source>
</evidence>
<comment type="caution">
    <text evidence="3">The sequence shown here is derived from an EMBL/GenBank/DDBJ whole genome shotgun (WGS) entry which is preliminary data.</text>
</comment>
<name>A0AAV9SA12_9TELE</name>
<dbReference type="Proteomes" id="UP001311232">
    <property type="component" value="Unassembled WGS sequence"/>
</dbReference>
<dbReference type="Gene3D" id="3.40.50.1240">
    <property type="entry name" value="Phosphoglycerate mutase-like"/>
    <property type="match status" value="1"/>
</dbReference>
<dbReference type="Pfam" id="PF00328">
    <property type="entry name" value="His_Phos_2"/>
    <property type="match status" value="2"/>
</dbReference>
<evidence type="ECO:0000313" key="3">
    <source>
        <dbReference type="EMBL" id="KAK5617724.1"/>
    </source>
</evidence>
<dbReference type="GO" id="GO:2001311">
    <property type="term" value="P:lysobisphosphatidic acid metabolic process"/>
    <property type="evidence" value="ECO:0007669"/>
    <property type="project" value="TreeGrafter"/>
</dbReference>
<dbReference type="GO" id="GO:0005739">
    <property type="term" value="C:mitochondrion"/>
    <property type="evidence" value="ECO:0007669"/>
    <property type="project" value="TreeGrafter"/>
</dbReference>
<proteinExistence type="inferred from homology"/>
<dbReference type="GO" id="GO:0052642">
    <property type="term" value="F:lysophosphatidic acid phosphatase activity"/>
    <property type="evidence" value="ECO:0007669"/>
    <property type="project" value="TreeGrafter"/>
</dbReference>
<evidence type="ECO:0000256" key="1">
    <source>
        <dbReference type="ARBA" id="ARBA00005375"/>
    </source>
</evidence>
<dbReference type="SUPFAM" id="SSF53254">
    <property type="entry name" value="Phosphoglycerate mutase-like"/>
    <property type="match status" value="1"/>
</dbReference>
<dbReference type="PANTHER" id="PTHR11567">
    <property type="entry name" value="ACID PHOSPHATASE-RELATED"/>
    <property type="match status" value="1"/>
</dbReference>
<protein>
    <recommendedName>
        <fullName evidence="5">Acid phosphatase 6, lysophosphatidic</fullName>
    </recommendedName>
</protein>
<dbReference type="EMBL" id="JAHHUM010000676">
    <property type="protein sequence ID" value="KAK5617724.1"/>
    <property type="molecule type" value="Genomic_DNA"/>
</dbReference>
<organism evidence="3 4">
    <name type="scientific">Crenichthys baileyi</name>
    <name type="common">White River springfish</name>
    <dbReference type="NCBI Taxonomy" id="28760"/>
    <lineage>
        <taxon>Eukaryota</taxon>
        <taxon>Metazoa</taxon>
        <taxon>Chordata</taxon>
        <taxon>Craniata</taxon>
        <taxon>Vertebrata</taxon>
        <taxon>Euteleostomi</taxon>
        <taxon>Actinopterygii</taxon>
        <taxon>Neopterygii</taxon>
        <taxon>Teleostei</taxon>
        <taxon>Neoteleostei</taxon>
        <taxon>Acanthomorphata</taxon>
        <taxon>Ovalentaria</taxon>
        <taxon>Atherinomorphae</taxon>
        <taxon>Cyprinodontiformes</taxon>
        <taxon>Goodeidae</taxon>
        <taxon>Crenichthys</taxon>
    </lineage>
</organism>
<dbReference type="InterPro" id="IPR029033">
    <property type="entry name" value="His_PPase_superfam"/>
</dbReference>
<evidence type="ECO:0008006" key="5">
    <source>
        <dbReference type="Google" id="ProtNLM"/>
    </source>
</evidence>
<dbReference type="InterPro" id="IPR050645">
    <property type="entry name" value="Histidine_acid_phosphatase"/>
</dbReference>
<dbReference type="CDD" id="cd07061">
    <property type="entry name" value="HP_HAP_like"/>
    <property type="match status" value="1"/>
</dbReference>
<comment type="similarity">
    <text evidence="1">Belongs to the histidine acid phosphatase family.</text>
</comment>
<keyword evidence="4" id="KW-1185">Reference proteome</keyword>
<reference evidence="3 4" key="1">
    <citation type="submission" date="2021-06" db="EMBL/GenBank/DDBJ databases">
        <authorList>
            <person name="Palmer J.M."/>
        </authorList>
    </citation>
    <scope>NUCLEOTIDE SEQUENCE [LARGE SCALE GENOMIC DNA]</scope>
    <source>
        <strain evidence="3 4">MEX-2019</strain>
        <tissue evidence="3">Muscle</tissue>
    </source>
</reference>
<dbReference type="AlphaFoldDB" id="A0AAV9SA12"/>
<sequence length="466" mass="52021">MGPLRHCHSCRKLPIACLHFPATCPPVPPRRPVSRVPERISSEAGGFGPKTAHRFSPGLNKLSHEESFDQSGPNWLGVSGLRLNVVVTTEDRIGPRHFKCDPKFSSRKLRFSVIEAQWVPTLLEAPPHTHINYVVTDLEGGPQPPAPLEDNYRRNILSGGTFPGQLTKVGMQQLYELGERLRKTYIEETPFLSPTFIPTEVYVRSTNIVRTIESAKCLIAGLFQQKQKDIVSILTTEAESEILYPNYHGCKLLKVLISPRWAELSTLPGIAADLQSILSALGIAAHQHVDFILIRDDMVARETHGLPNPPVLSSWRNTVEERAVDMMCHLYEPSRREKLQLSVGALLHVLLDNIEKKLEGSSAEANRKLFLYSAHDTTLIPCLMALEIFDMKWPPYAADVTLELHQNRKTGDAFVKVSYMGQDQLIPGCSGVYCPLQEFKQVVSAYTLTSELYHSRCASTGGQAEP</sequence>
<evidence type="ECO:0000256" key="2">
    <source>
        <dbReference type="SAM" id="MobiDB-lite"/>
    </source>
</evidence>
<feature type="region of interest" description="Disordered" evidence="2">
    <location>
        <begin position="28"/>
        <end position="52"/>
    </location>
</feature>